<dbReference type="Proteomes" id="UP000766904">
    <property type="component" value="Unassembled WGS sequence"/>
</dbReference>
<dbReference type="RefSeq" id="WP_148858755.1">
    <property type="nucleotide sequence ID" value="NZ_PHNJ01000007.1"/>
</dbReference>
<dbReference type="AlphaFoldDB" id="A0A8J8Q663"/>
<feature type="compositionally biased region" description="Basic and acidic residues" evidence="1">
    <location>
        <begin position="41"/>
        <end position="50"/>
    </location>
</feature>
<accession>A0A8J8Q663</accession>
<comment type="caution">
    <text evidence="2">The sequence shown here is derived from an EMBL/GenBank/DDBJ whole genome shotgun (WGS) entry which is preliminary data.</text>
</comment>
<sequence>MTFVLPLDGSLLAESALVRAVEYGSALGEDGTAVNVVPERKALHKKEMGRRQRGVRQPTPPKLEAFEPDDEFYPTDDSSE</sequence>
<feature type="compositionally biased region" description="Acidic residues" evidence="1">
    <location>
        <begin position="66"/>
        <end position="80"/>
    </location>
</feature>
<keyword evidence="3" id="KW-1185">Reference proteome</keyword>
<gene>
    <name evidence="2" type="ORF">CV102_14790</name>
</gene>
<evidence type="ECO:0000313" key="2">
    <source>
        <dbReference type="EMBL" id="TYL37980.1"/>
    </source>
</evidence>
<reference evidence="2" key="1">
    <citation type="submission" date="2017-11" db="EMBL/GenBank/DDBJ databases">
        <authorList>
            <person name="Kajale S.C."/>
            <person name="Sharma A."/>
        </authorList>
    </citation>
    <scope>NUCLEOTIDE SEQUENCE</scope>
    <source>
        <strain evidence="2">LS1_42</strain>
    </source>
</reference>
<name>A0A8J8Q663_9EURY</name>
<feature type="region of interest" description="Disordered" evidence="1">
    <location>
        <begin position="41"/>
        <end position="80"/>
    </location>
</feature>
<organism evidence="2 3">
    <name type="scientific">Natronococcus pandeyae</name>
    <dbReference type="NCBI Taxonomy" id="2055836"/>
    <lineage>
        <taxon>Archaea</taxon>
        <taxon>Methanobacteriati</taxon>
        <taxon>Methanobacteriota</taxon>
        <taxon>Stenosarchaea group</taxon>
        <taxon>Halobacteria</taxon>
        <taxon>Halobacteriales</taxon>
        <taxon>Natrialbaceae</taxon>
        <taxon>Natronococcus</taxon>
    </lineage>
</organism>
<evidence type="ECO:0000256" key="1">
    <source>
        <dbReference type="SAM" id="MobiDB-lite"/>
    </source>
</evidence>
<protein>
    <submittedName>
        <fullName evidence="2">Uncharacterized protein</fullName>
    </submittedName>
</protein>
<proteinExistence type="predicted"/>
<dbReference type="OrthoDB" id="193961at2157"/>
<dbReference type="EMBL" id="PHNJ01000007">
    <property type="protein sequence ID" value="TYL37980.1"/>
    <property type="molecule type" value="Genomic_DNA"/>
</dbReference>
<evidence type="ECO:0000313" key="3">
    <source>
        <dbReference type="Proteomes" id="UP000766904"/>
    </source>
</evidence>